<keyword evidence="7" id="KW-0472">Membrane</keyword>
<evidence type="ECO:0000256" key="2">
    <source>
        <dbReference type="ARBA" id="ARBA00012438"/>
    </source>
</evidence>
<dbReference type="Pfam" id="PF02518">
    <property type="entry name" value="HATPase_c"/>
    <property type="match status" value="1"/>
</dbReference>
<comment type="catalytic activity">
    <reaction evidence="1">
        <text>ATP + protein L-histidine = ADP + protein N-phospho-L-histidine.</text>
        <dbReference type="EC" id="2.7.13.3"/>
    </reaction>
</comment>
<dbReference type="Pfam" id="PF05227">
    <property type="entry name" value="CHASE3"/>
    <property type="match status" value="1"/>
</dbReference>
<dbReference type="EC" id="2.7.13.3" evidence="2"/>
<dbReference type="PRINTS" id="PR00344">
    <property type="entry name" value="BCTRLSENSOR"/>
</dbReference>
<dbReference type="InterPro" id="IPR050736">
    <property type="entry name" value="Sensor_HK_Regulatory"/>
</dbReference>
<evidence type="ECO:0000259" key="8">
    <source>
        <dbReference type="PROSITE" id="PS50109"/>
    </source>
</evidence>
<dbReference type="InterPro" id="IPR003594">
    <property type="entry name" value="HATPase_dom"/>
</dbReference>
<evidence type="ECO:0000256" key="3">
    <source>
        <dbReference type="ARBA" id="ARBA00022679"/>
    </source>
</evidence>
<feature type="transmembrane region" description="Helical" evidence="7">
    <location>
        <begin position="194"/>
        <end position="213"/>
    </location>
</feature>
<dbReference type="SUPFAM" id="SSF55874">
    <property type="entry name" value="ATPase domain of HSP90 chaperone/DNA topoisomerase II/histidine kinase"/>
    <property type="match status" value="1"/>
</dbReference>
<dbReference type="PROSITE" id="PS50109">
    <property type="entry name" value="HIS_KIN"/>
    <property type="match status" value="1"/>
</dbReference>
<dbReference type="STRING" id="1384054.N790_01330"/>
<evidence type="ECO:0000256" key="6">
    <source>
        <dbReference type="SAM" id="Coils"/>
    </source>
</evidence>
<dbReference type="Proteomes" id="UP000029392">
    <property type="component" value="Unassembled WGS sequence"/>
</dbReference>
<protein>
    <recommendedName>
        <fullName evidence="2">histidine kinase</fullName>
        <ecNumber evidence="2">2.7.13.3</ecNumber>
    </recommendedName>
</protein>
<dbReference type="eggNOG" id="COG2205">
    <property type="taxonomic scope" value="Bacteria"/>
</dbReference>
<evidence type="ECO:0000256" key="5">
    <source>
        <dbReference type="ARBA" id="ARBA00023012"/>
    </source>
</evidence>
<dbReference type="SMART" id="SM00387">
    <property type="entry name" value="HATPase_c"/>
    <property type="match status" value="1"/>
</dbReference>
<keyword evidence="10" id="KW-1185">Reference proteome</keyword>
<evidence type="ECO:0000313" key="10">
    <source>
        <dbReference type="Proteomes" id="UP000029392"/>
    </source>
</evidence>
<feature type="coiled-coil region" evidence="6">
    <location>
        <begin position="80"/>
        <end position="128"/>
    </location>
</feature>
<evidence type="ECO:0000313" key="9">
    <source>
        <dbReference type="EMBL" id="KFN48488.1"/>
    </source>
</evidence>
<dbReference type="EMBL" id="AVCH01000150">
    <property type="protein sequence ID" value="KFN48488.1"/>
    <property type="molecule type" value="Genomic_DNA"/>
</dbReference>
<proteinExistence type="predicted"/>
<feature type="domain" description="Histidine kinase" evidence="8">
    <location>
        <begin position="246"/>
        <end position="459"/>
    </location>
</feature>
<evidence type="ECO:0000256" key="1">
    <source>
        <dbReference type="ARBA" id="ARBA00000085"/>
    </source>
</evidence>
<dbReference type="RefSeq" id="WP_043802482.1">
    <property type="nucleotide sequence ID" value="NZ_AVCH01000150.1"/>
</dbReference>
<sequence length="459" mass="49453">MSLPRPGRRALFSGLLVLAVAALLVSSVLSLRTADRLAVSIASVSQTQRVIEQINRLWGLLGDRDSEVLRYLLVGREENLQAFRETLRRMETARAQLAGETSGDPVQAAALQELSRLHEERIERAEQLIALKRRALGGDAGAAARLDREFDGSPASGNAEAMRAILDGMVQHERDRLARQRAQRELTVRHNRQTVLAANGLALVAGITALLAIGRLRRREREAERAAFEAQQARRIASERQASLELVAHDLRGHFGNLIFASDLVRDAAAPEARARLAASVRGSAASGLLFLQAVLEQAAGEARGEAVVALDLGAELRRVLEEFATPAATRGIRFSRQGDDGLALRGQPLALAHVLRNLVSNAVKFAPEGGLVEFEAETLPDRGRLRVLDRGPGVPEAERGALFQRYVPLSPAPGGAAPASTGLGLALARQHARAQGGELRYEPRAGGGACFVLEWPRA</sequence>
<dbReference type="InterPro" id="IPR004358">
    <property type="entry name" value="Sig_transdc_His_kin-like_C"/>
</dbReference>
<dbReference type="PANTHER" id="PTHR43711:SF1">
    <property type="entry name" value="HISTIDINE KINASE 1"/>
    <property type="match status" value="1"/>
</dbReference>
<keyword evidence="5" id="KW-0902">Two-component regulatory system</keyword>
<dbReference type="InterPro" id="IPR007891">
    <property type="entry name" value="CHASE3"/>
</dbReference>
<evidence type="ECO:0000256" key="4">
    <source>
        <dbReference type="ARBA" id="ARBA00022777"/>
    </source>
</evidence>
<comment type="caution">
    <text evidence="9">The sequence shown here is derived from an EMBL/GenBank/DDBJ whole genome shotgun (WGS) entry which is preliminary data.</text>
</comment>
<dbReference type="GO" id="GO:0004673">
    <property type="term" value="F:protein histidine kinase activity"/>
    <property type="evidence" value="ECO:0007669"/>
    <property type="project" value="UniProtKB-EC"/>
</dbReference>
<dbReference type="Gene3D" id="3.30.565.10">
    <property type="entry name" value="Histidine kinase-like ATPase, C-terminal domain"/>
    <property type="match status" value="1"/>
</dbReference>
<dbReference type="GO" id="GO:0000160">
    <property type="term" value="P:phosphorelay signal transduction system"/>
    <property type="evidence" value="ECO:0007669"/>
    <property type="project" value="UniProtKB-KW"/>
</dbReference>
<evidence type="ECO:0000256" key="7">
    <source>
        <dbReference type="SAM" id="Phobius"/>
    </source>
</evidence>
<reference evidence="9 10" key="1">
    <citation type="submission" date="2013-09" db="EMBL/GenBank/DDBJ databases">
        <title>Genome sequencing of Arenimonas malthae.</title>
        <authorList>
            <person name="Chen F."/>
            <person name="Wang G."/>
        </authorList>
    </citation>
    <scope>NUCLEOTIDE SEQUENCE [LARGE SCALE GENOMIC DNA]</scope>
    <source>
        <strain evidence="9 10">CC-JY-1</strain>
    </source>
</reference>
<dbReference type="OrthoDB" id="8874570at2"/>
<dbReference type="AlphaFoldDB" id="A0A091B793"/>
<keyword evidence="6" id="KW-0175">Coiled coil</keyword>
<keyword evidence="4" id="KW-0418">Kinase</keyword>
<gene>
    <name evidence="9" type="ORF">N790_01330</name>
</gene>
<dbReference type="InterPro" id="IPR005467">
    <property type="entry name" value="His_kinase_dom"/>
</dbReference>
<dbReference type="InterPro" id="IPR036890">
    <property type="entry name" value="HATPase_C_sf"/>
</dbReference>
<accession>A0A091B793</accession>
<dbReference type="PANTHER" id="PTHR43711">
    <property type="entry name" value="TWO-COMPONENT HISTIDINE KINASE"/>
    <property type="match status" value="1"/>
</dbReference>
<keyword evidence="7" id="KW-0812">Transmembrane</keyword>
<organism evidence="9 10">
    <name type="scientific">Arenimonas malthae CC-JY-1</name>
    <dbReference type="NCBI Taxonomy" id="1384054"/>
    <lineage>
        <taxon>Bacteria</taxon>
        <taxon>Pseudomonadati</taxon>
        <taxon>Pseudomonadota</taxon>
        <taxon>Gammaproteobacteria</taxon>
        <taxon>Lysobacterales</taxon>
        <taxon>Lysobacteraceae</taxon>
        <taxon>Arenimonas</taxon>
    </lineage>
</organism>
<keyword evidence="7" id="KW-1133">Transmembrane helix</keyword>
<keyword evidence="3" id="KW-0808">Transferase</keyword>
<name>A0A091B793_9GAMM</name>
<dbReference type="PATRIC" id="fig|1384054.3.peg.1248"/>